<keyword evidence="3" id="KW-1185">Reference proteome</keyword>
<proteinExistence type="predicted"/>
<protein>
    <submittedName>
        <fullName evidence="2">Uncharacterized protein</fullName>
    </submittedName>
</protein>
<evidence type="ECO:0000313" key="3">
    <source>
        <dbReference type="Proteomes" id="UP000253769"/>
    </source>
</evidence>
<reference evidence="2 3" key="1">
    <citation type="submission" date="2018-07" db="EMBL/GenBank/DDBJ databases">
        <title>Motiliproteus coralliicola sp. nov., a bacterium isolated from Coral.</title>
        <authorList>
            <person name="Wang G."/>
        </authorList>
    </citation>
    <scope>NUCLEOTIDE SEQUENCE [LARGE SCALE GENOMIC DNA]</scope>
    <source>
        <strain evidence="2 3">C34</strain>
    </source>
</reference>
<feature type="region of interest" description="Disordered" evidence="1">
    <location>
        <begin position="1"/>
        <end position="37"/>
    </location>
</feature>
<name>A0A369WN20_9GAMM</name>
<gene>
    <name evidence="2" type="ORF">DV711_08475</name>
</gene>
<comment type="caution">
    <text evidence="2">The sequence shown here is derived from an EMBL/GenBank/DDBJ whole genome shotgun (WGS) entry which is preliminary data.</text>
</comment>
<evidence type="ECO:0000313" key="2">
    <source>
        <dbReference type="EMBL" id="RDE22613.1"/>
    </source>
</evidence>
<sequence length="570" mass="58879">MWNSQPASGEWNLSENWTPSEDPPVNAEFGPSSQTSIGFSNTSDATVETIEFSENASAYTFLFGPSDTPALTISGQGVSNHSYNRQSLVVAATSHGFSNPQLKFTNEATAGGDNLFYCAGPVTEQGYGGGVICFCDQANAGSASFKVWTGAATPPKHSTVGGEVSFCNSSSAANARFTIYGSLGLDGDTFGNVVFHDTATAANANFINVGGTVSGGDGGNTQFYGNSTAAYGIYNNWGGTYPKANGGDVAFDATADGGQGQFHNYAAKAAGAYGGVTSFNNNPPHMNTQGASAGNGAYYNYGAREGEQGGGGHAEFSAKYGSPTAANARIINYGSAIKNKSTAGHTIFSINLPTDYYPTAGNACIWNHPGETQQGAAGYTEFSVYGSGNGGDQVPTAGNATIYNLGAYLPQAAGGYTLFSDTASAGNSTLIAYGGSHGGHGGRIVFYGNASGDTAKVQLYDNAELDLRDHATGLTLDRLDLTGGVIAIRLESETTGLTVSGQLSLHSKPVYFYFSQPKDENFANNKAYTILSNSGLSGFSAEQFAGSSIDGVEPTFSIVGNDLQVSFHKP</sequence>
<accession>A0A369WN20</accession>
<feature type="compositionally biased region" description="Polar residues" evidence="1">
    <location>
        <begin position="1"/>
        <end position="19"/>
    </location>
</feature>
<evidence type="ECO:0000256" key="1">
    <source>
        <dbReference type="SAM" id="MobiDB-lite"/>
    </source>
</evidence>
<dbReference type="EMBL" id="QQOH01000002">
    <property type="protein sequence ID" value="RDE22613.1"/>
    <property type="molecule type" value="Genomic_DNA"/>
</dbReference>
<organism evidence="2 3">
    <name type="scientific">Motiliproteus coralliicola</name>
    <dbReference type="NCBI Taxonomy" id="2283196"/>
    <lineage>
        <taxon>Bacteria</taxon>
        <taxon>Pseudomonadati</taxon>
        <taxon>Pseudomonadota</taxon>
        <taxon>Gammaproteobacteria</taxon>
        <taxon>Oceanospirillales</taxon>
        <taxon>Oceanospirillaceae</taxon>
        <taxon>Motiliproteus</taxon>
    </lineage>
</organism>
<dbReference type="Proteomes" id="UP000253769">
    <property type="component" value="Unassembled WGS sequence"/>
</dbReference>
<dbReference type="AlphaFoldDB" id="A0A369WN20"/>